<keyword evidence="2" id="KW-1185">Reference proteome</keyword>
<protein>
    <submittedName>
        <fullName evidence="1">Uncharacterized protein</fullName>
    </submittedName>
</protein>
<evidence type="ECO:0000313" key="1">
    <source>
        <dbReference type="EMBL" id="CUR50889.1"/>
    </source>
</evidence>
<sequence>MNQRLFLTILVLFCFIISYISIAHIPIGNAITSGKYDVPSKSSDSLDIVLKTEKGEEKLSIPVGKMLFNVIPHYDQNGSFRSFTMKLKPELDQLYQEIGYKSRSEKTVYIYPVFTQAAYDVRGFYDYYNKKCDTSCLTVSIPKKISGSYSSSITAAFALTLLNYSSINDIDVDKNPDMLKKYDKVIVLHNEYVTQREFDAITHHPNVVYLFPNALYAKVNTDYKKSTITLAKGHGYPDKNTRNGFGWKNDNSKYEYDFKCDNWKFYPVNNGKMLNCYSNYRVLYDKSLLQAIKN</sequence>
<dbReference type="EMBL" id="LN890280">
    <property type="protein sequence ID" value="CUR50889.1"/>
    <property type="molecule type" value="Genomic_DNA"/>
</dbReference>
<evidence type="ECO:0000313" key="2">
    <source>
        <dbReference type="Proteomes" id="UP000196239"/>
    </source>
</evidence>
<dbReference type="Proteomes" id="UP000196239">
    <property type="component" value="Chromosome 1"/>
</dbReference>
<gene>
    <name evidence="1" type="ORF">NDEV_0124</name>
</gene>
<reference evidence="2" key="1">
    <citation type="submission" date="2015-10" db="EMBL/GenBank/DDBJ databases">
        <authorList>
            <person name="Lehtovirta-Morley L.E."/>
            <person name="Vieille C."/>
        </authorList>
    </citation>
    <scope>NUCLEOTIDE SEQUENCE [LARGE SCALE GENOMIC DNA]</scope>
</reference>
<proteinExistence type="predicted"/>
<name>A0A128A0K1_9ARCH</name>
<accession>A0A128A0K1</accession>
<dbReference type="KEGG" id="ndv:NDEV_0124"/>
<dbReference type="AlphaFoldDB" id="A0A128A0K1"/>
<organism evidence="1 2">
    <name type="scientific">Nitrosotalea devaniterrae</name>
    <dbReference type="NCBI Taxonomy" id="1078905"/>
    <lineage>
        <taxon>Archaea</taxon>
        <taxon>Nitrososphaerota</taxon>
        <taxon>Nitrososphaeria</taxon>
        <taxon>Nitrosotaleales</taxon>
        <taxon>Nitrosotaleaceae</taxon>
        <taxon>Nitrosotalea</taxon>
    </lineage>
</organism>